<keyword evidence="3" id="KW-1185">Reference proteome</keyword>
<proteinExistence type="predicted"/>
<sequence>MDPLTALGVASNVVAFIDFAWTLIKDAREISTSGANEGVASIKSLFQNASTVNNKLASLPPIPPELQLMITESKKMATEIMDALKTLAAPQDQSKWASFLVALRGIWTKPKVQDLLDRLDSKRRSHEPLGNHRAARSQQQTTPSTETARFTRAQEGFDSGRQPVSQQRARLPSGDHDSLSTMQRRLETFPRELDAFFHHLIESVDTIYRRQTARYFSVALLADGPMSAVLFSFLDHVDVRD</sequence>
<evidence type="ECO:0000313" key="3">
    <source>
        <dbReference type="Proteomes" id="UP000031192"/>
    </source>
</evidence>
<evidence type="ECO:0008006" key="4">
    <source>
        <dbReference type="Google" id="ProtNLM"/>
    </source>
</evidence>
<dbReference type="AlphaFoldDB" id="A0A0B4GMK2"/>
<reference evidence="2 3" key="1">
    <citation type="journal article" date="2014" name="Proc. Natl. Acad. Sci. U.S.A.">
        <title>Trajectory and genomic determinants of fungal-pathogen speciation and host adaptation.</title>
        <authorList>
            <person name="Hu X."/>
            <person name="Xiao G."/>
            <person name="Zheng P."/>
            <person name="Shang Y."/>
            <person name="Su Y."/>
            <person name="Zhang X."/>
            <person name="Liu X."/>
            <person name="Zhan S."/>
            <person name="St Leger R.J."/>
            <person name="Wang C."/>
        </authorList>
    </citation>
    <scope>NUCLEOTIDE SEQUENCE [LARGE SCALE GENOMIC DNA]</scope>
    <source>
        <strain evidence="2 3">ARSEF 977</strain>
    </source>
</reference>
<evidence type="ECO:0000313" key="2">
    <source>
        <dbReference type="EMBL" id="KID80922.1"/>
    </source>
</evidence>
<evidence type="ECO:0000256" key="1">
    <source>
        <dbReference type="SAM" id="MobiDB-lite"/>
    </source>
</evidence>
<feature type="compositionally biased region" description="Polar residues" evidence="1">
    <location>
        <begin position="136"/>
        <end position="148"/>
    </location>
</feature>
<gene>
    <name evidence="2" type="ORF">MGU_11668</name>
</gene>
<dbReference type="Proteomes" id="UP000031192">
    <property type="component" value="Unassembled WGS sequence"/>
</dbReference>
<dbReference type="EMBL" id="AZNH01000272">
    <property type="protein sequence ID" value="KID80922.1"/>
    <property type="molecule type" value="Genomic_DNA"/>
</dbReference>
<name>A0A0B4GMK2_METGA</name>
<accession>A0A0B4GMK2</accession>
<dbReference type="HOGENOM" id="CLU_1152009_0_0_1"/>
<comment type="caution">
    <text evidence="2">The sequence shown here is derived from an EMBL/GenBank/DDBJ whole genome shotgun (WGS) entry which is preliminary data.</text>
</comment>
<organism evidence="2 3">
    <name type="scientific">Metarhizium guizhouense (strain ARSEF 977)</name>
    <dbReference type="NCBI Taxonomy" id="1276136"/>
    <lineage>
        <taxon>Eukaryota</taxon>
        <taxon>Fungi</taxon>
        <taxon>Dikarya</taxon>
        <taxon>Ascomycota</taxon>
        <taxon>Pezizomycotina</taxon>
        <taxon>Sordariomycetes</taxon>
        <taxon>Hypocreomycetidae</taxon>
        <taxon>Hypocreales</taxon>
        <taxon>Clavicipitaceae</taxon>
        <taxon>Metarhizium</taxon>
    </lineage>
</organism>
<feature type="region of interest" description="Disordered" evidence="1">
    <location>
        <begin position="122"/>
        <end position="179"/>
    </location>
</feature>
<protein>
    <recommendedName>
        <fullName evidence="4">NACHT-NTPase and P-loop NTPases N-terminal domain-containing protein</fullName>
    </recommendedName>
</protein>